<protein>
    <submittedName>
        <fullName evidence="3">Rod shape-determining protein MreC</fullName>
    </submittedName>
</protein>
<dbReference type="AlphaFoldDB" id="A0A292YBF7"/>
<evidence type="ECO:0000256" key="1">
    <source>
        <dbReference type="SAM" id="Coils"/>
    </source>
</evidence>
<comment type="caution">
    <text evidence="3">The sequence shown here is derived from an EMBL/GenBank/DDBJ whole genome shotgun (WGS) entry which is preliminary data.</text>
</comment>
<evidence type="ECO:0000313" key="3">
    <source>
        <dbReference type="EMBL" id="GAX86735.1"/>
    </source>
</evidence>
<dbReference type="Pfam" id="PF04085">
    <property type="entry name" value="MreC"/>
    <property type="match status" value="1"/>
</dbReference>
<name>A0A292YBF7_9BACT</name>
<dbReference type="PANTHER" id="PTHR34138:SF1">
    <property type="entry name" value="CELL SHAPE-DETERMINING PROTEIN MREC"/>
    <property type="match status" value="1"/>
</dbReference>
<dbReference type="PANTHER" id="PTHR34138">
    <property type="entry name" value="CELL SHAPE-DETERMINING PROTEIN MREC"/>
    <property type="match status" value="1"/>
</dbReference>
<dbReference type="GO" id="GO:0008360">
    <property type="term" value="P:regulation of cell shape"/>
    <property type="evidence" value="ECO:0007669"/>
    <property type="project" value="InterPro"/>
</dbReference>
<evidence type="ECO:0000259" key="2">
    <source>
        <dbReference type="Pfam" id="PF04085"/>
    </source>
</evidence>
<dbReference type="GO" id="GO:0005886">
    <property type="term" value="C:plasma membrane"/>
    <property type="evidence" value="ECO:0007669"/>
    <property type="project" value="TreeGrafter"/>
</dbReference>
<dbReference type="Proteomes" id="UP000217944">
    <property type="component" value="Unassembled WGS sequence"/>
</dbReference>
<reference evidence="3 4" key="1">
    <citation type="journal article" date="2017" name="Syst. Appl. Microbiol.">
        <title>Lebetimonas natsushimae sp. nov., a novel strictly anaerobic, moderately thermophilic chemoautotroph isolated from a deep-sea hydrothermal vent polychaete nest in the Mid-Okinawa Trough.</title>
        <authorList>
            <person name="Nagata R."/>
            <person name="Takaki Y."/>
            <person name="Tame A."/>
            <person name="Nunoura T."/>
            <person name="Muto H."/>
            <person name="Mino S."/>
            <person name="Sawayama S."/>
            <person name="Takai K."/>
            <person name="Nakagawa S."/>
        </authorList>
    </citation>
    <scope>NUCLEOTIDE SEQUENCE [LARGE SCALE GENOMIC DNA]</scope>
    <source>
        <strain evidence="3 4">HS1857</strain>
    </source>
</reference>
<feature type="domain" description="Rod shape-determining protein MreC beta-barrel core" evidence="2">
    <location>
        <begin position="117"/>
        <end position="238"/>
    </location>
</feature>
<dbReference type="Gene3D" id="2.40.10.350">
    <property type="entry name" value="Rod shape-determining protein MreC, domain 2"/>
    <property type="match status" value="1"/>
</dbReference>
<accession>A0A292YBF7</accession>
<proteinExistence type="predicted"/>
<feature type="coiled-coil region" evidence="1">
    <location>
        <begin position="57"/>
        <end position="84"/>
    </location>
</feature>
<dbReference type="OrthoDB" id="5372414at2"/>
<organism evidence="3 4">
    <name type="scientific">Lebetimonas natsushimae</name>
    <dbReference type="NCBI Taxonomy" id="1936991"/>
    <lineage>
        <taxon>Bacteria</taxon>
        <taxon>Pseudomonadati</taxon>
        <taxon>Campylobacterota</taxon>
        <taxon>Epsilonproteobacteria</taxon>
        <taxon>Nautiliales</taxon>
        <taxon>Nautiliaceae</taxon>
        <taxon>Lebetimonas</taxon>
    </lineage>
</organism>
<dbReference type="InterPro" id="IPR055342">
    <property type="entry name" value="MreC_beta-barrel_core"/>
</dbReference>
<dbReference type="RefSeq" id="WP_096257909.1">
    <property type="nucleotide sequence ID" value="NZ_BDME01000001.1"/>
</dbReference>
<keyword evidence="1" id="KW-0175">Coiled coil</keyword>
<gene>
    <name evidence="3" type="ORF">LNAT_P0030</name>
</gene>
<dbReference type="InterPro" id="IPR007221">
    <property type="entry name" value="MreC"/>
</dbReference>
<sequence length="245" mass="28211">MNKKFIIILTFLFAFLFAYVFKNEIIEASLYVNKFLVEIKNNISNKINSHFNQAKKIEILIKENKNLENKINDLNAKILACRDLKYFKIINKPNLVFTYTISYASIPDFSQIYISYNKKIDKPKGLVYNNLVAGEVIKNIGNFSLAILNSNKKTRYAVYIGKSEIPGIFYGKIDRVKYIPKFKDVKVGDEVITSGLDGIFYKGAKVGIITEVTEKKLYKEAKVNLYYNNMHPEFFYVIEGGKNGN</sequence>
<dbReference type="InterPro" id="IPR042175">
    <property type="entry name" value="Cell/Rod_MreC_2"/>
</dbReference>
<keyword evidence="4" id="KW-1185">Reference proteome</keyword>
<evidence type="ECO:0000313" key="4">
    <source>
        <dbReference type="Proteomes" id="UP000217944"/>
    </source>
</evidence>
<dbReference type="EMBL" id="BDME01000001">
    <property type="protein sequence ID" value="GAX86735.1"/>
    <property type="molecule type" value="Genomic_DNA"/>
</dbReference>